<evidence type="ECO:0000256" key="5">
    <source>
        <dbReference type="ARBA" id="ARBA00023315"/>
    </source>
</evidence>
<comment type="caution">
    <text evidence="7">The sequence shown here is derived from an EMBL/GenBank/DDBJ whole genome shotgun (WGS) entry which is preliminary data.</text>
</comment>
<protein>
    <submittedName>
        <fullName evidence="7">Aminoacyltransferase</fullName>
    </submittedName>
</protein>
<dbReference type="PANTHER" id="PTHR36174">
    <property type="entry name" value="LIPID II:GLYCINE GLYCYLTRANSFERASE"/>
    <property type="match status" value="1"/>
</dbReference>
<dbReference type="InterPro" id="IPR003447">
    <property type="entry name" value="FEMABX"/>
</dbReference>
<dbReference type="PANTHER" id="PTHR36174:SF1">
    <property type="entry name" value="LIPID II:GLYCINE GLYCYLTRANSFERASE"/>
    <property type="match status" value="1"/>
</dbReference>
<comment type="similarity">
    <text evidence="1">Belongs to the FemABX family.</text>
</comment>
<organism evidence="7 8">
    <name type="scientific">Streptococcus equi subsp. ruminatorum</name>
    <dbReference type="NCBI Taxonomy" id="254358"/>
    <lineage>
        <taxon>Bacteria</taxon>
        <taxon>Bacillati</taxon>
        <taxon>Bacillota</taxon>
        <taxon>Bacilli</taxon>
        <taxon>Lactobacillales</taxon>
        <taxon>Streptococcaceae</taxon>
        <taxon>Streptococcus</taxon>
    </lineage>
</organism>
<dbReference type="GO" id="GO:0016755">
    <property type="term" value="F:aminoacyltransferase activity"/>
    <property type="evidence" value="ECO:0007669"/>
    <property type="project" value="InterPro"/>
</dbReference>
<evidence type="ECO:0000256" key="3">
    <source>
        <dbReference type="ARBA" id="ARBA00022960"/>
    </source>
</evidence>
<dbReference type="Gene3D" id="3.40.630.30">
    <property type="match status" value="2"/>
</dbReference>
<dbReference type="InterPro" id="IPR016181">
    <property type="entry name" value="Acyl_CoA_acyltransferase"/>
</dbReference>
<gene>
    <name evidence="7" type="ORF">G5B50_03315</name>
</gene>
<dbReference type="SUPFAM" id="SSF55729">
    <property type="entry name" value="Acyl-CoA N-acyltransferases (Nat)"/>
    <property type="match status" value="2"/>
</dbReference>
<dbReference type="InterPro" id="IPR050644">
    <property type="entry name" value="PG_Glycine_Bridge_Synth"/>
</dbReference>
<keyword evidence="5 7" id="KW-0012">Acyltransferase</keyword>
<accession>A0A6M1KXJ8</accession>
<evidence type="ECO:0000256" key="6">
    <source>
        <dbReference type="ARBA" id="ARBA00023316"/>
    </source>
</evidence>
<evidence type="ECO:0000313" key="8">
    <source>
        <dbReference type="Proteomes" id="UP000479499"/>
    </source>
</evidence>
<dbReference type="PROSITE" id="PS51191">
    <property type="entry name" value="FEMABX"/>
    <property type="match status" value="1"/>
</dbReference>
<reference evidence="7 8" key="1">
    <citation type="submission" date="2020-02" db="EMBL/GenBank/DDBJ databases">
        <title>M-like protein SrM is not crucial to the virulence of a novel isolate of Streptococcus equi subsp. ruminatorum from Macaca mulatta.</title>
        <authorList>
            <person name="Guo G."/>
            <person name="Cheng L."/>
            <person name="Zhang W."/>
        </authorList>
    </citation>
    <scope>NUCLEOTIDE SEQUENCE [LARGE SCALE GENOMIC DNA]</scope>
    <source>
        <strain evidence="7 8">FJ1804</strain>
    </source>
</reference>
<keyword evidence="4" id="KW-0573">Peptidoglycan synthesis</keyword>
<dbReference type="GO" id="GO:0071555">
    <property type="term" value="P:cell wall organization"/>
    <property type="evidence" value="ECO:0007669"/>
    <property type="project" value="UniProtKB-KW"/>
</dbReference>
<sequence length="408" mass="46881">MMTNVAFYSKIGISAQEHDQFVKQHQQVNLLQSSSWAAVKNQWQNERIGIFQGDNQVASMSLLIKPLPLGMTMIYIPRGPVMDYTNAELVAFTIKTLKAYGKKKRALLIKFDPAILLKQHQLGEKAPDNPKALAIIKHLKQSGAHWIGPTTKLSDTIQPRFQANCYTNADIEAFFPKHTKRLMRDARQRGVITYRGNQSDLHTFAGLISLTEKRKGVALRNEAYFRQLMTIYGDNAYLHLAKVNLPEKLKNYELQLKAVEQELAQTPAHQKKRLARLTDQKQSLQRYLSEFRGFLDKYPDEVVIAGILSISYGNTMEMLYAGMNDDFKKFYPQYLLYPKVFMEAYRDDIAWANMGGIEGSFKDGLTAFKSNFNPTIEEFIGEFNLAVSPFYHLANLLYKIRKQLKHRH</sequence>
<dbReference type="GO" id="GO:0008360">
    <property type="term" value="P:regulation of cell shape"/>
    <property type="evidence" value="ECO:0007669"/>
    <property type="project" value="UniProtKB-KW"/>
</dbReference>
<evidence type="ECO:0000256" key="4">
    <source>
        <dbReference type="ARBA" id="ARBA00022984"/>
    </source>
</evidence>
<dbReference type="Pfam" id="PF02388">
    <property type="entry name" value="FemAB"/>
    <property type="match status" value="1"/>
</dbReference>
<dbReference type="GO" id="GO:0009252">
    <property type="term" value="P:peptidoglycan biosynthetic process"/>
    <property type="evidence" value="ECO:0007669"/>
    <property type="project" value="UniProtKB-KW"/>
</dbReference>
<keyword evidence="3" id="KW-0133">Cell shape</keyword>
<evidence type="ECO:0000256" key="1">
    <source>
        <dbReference type="ARBA" id="ARBA00009943"/>
    </source>
</evidence>
<dbReference type="Gene3D" id="1.20.58.90">
    <property type="match status" value="1"/>
</dbReference>
<dbReference type="AlphaFoldDB" id="A0A6M1KXJ8"/>
<dbReference type="Proteomes" id="UP000479499">
    <property type="component" value="Unassembled WGS sequence"/>
</dbReference>
<keyword evidence="6" id="KW-0961">Cell wall biogenesis/degradation</keyword>
<evidence type="ECO:0000313" key="7">
    <source>
        <dbReference type="EMBL" id="NGL83801.1"/>
    </source>
</evidence>
<proteinExistence type="inferred from homology"/>
<keyword evidence="2 7" id="KW-0808">Transferase</keyword>
<dbReference type="EMBL" id="JAAKFZ010000005">
    <property type="protein sequence ID" value="NGL83801.1"/>
    <property type="molecule type" value="Genomic_DNA"/>
</dbReference>
<evidence type="ECO:0000256" key="2">
    <source>
        <dbReference type="ARBA" id="ARBA00022679"/>
    </source>
</evidence>
<name>A0A6M1KXJ8_9STRE</name>